<name>A0A433VR28_9CYAN</name>
<dbReference type="Proteomes" id="UP000271624">
    <property type="component" value="Unassembled WGS sequence"/>
</dbReference>
<sequence>MGRKNKIHIDHSVFDLMGRKALLKCSYILGVETTRLIKGGIRSELANATIRSGIRRCLGQGTFPSTLERLAAFLEQWQPSTLDDPDSKDVDPIEKVKTLIENVKNNFNRLSNLQKLEILTDWIEHPQEDCCYEELDSIAETLGFSYEEIDEENILVLPSPQLLVKTISSMKNGEFYHSVIALAEMSLPKEEFSNPPSFSNAAYDFLEQLAEYFAT</sequence>
<organism evidence="1 2">
    <name type="scientific">Dulcicalothrix desertica PCC 7102</name>
    <dbReference type="NCBI Taxonomy" id="232991"/>
    <lineage>
        <taxon>Bacteria</taxon>
        <taxon>Bacillati</taxon>
        <taxon>Cyanobacteriota</taxon>
        <taxon>Cyanophyceae</taxon>
        <taxon>Nostocales</taxon>
        <taxon>Calotrichaceae</taxon>
        <taxon>Dulcicalothrix</taxon>
    </lineage>
</organism>
<gene>
    <name evidence="1" type="ORF">DSM106972_017070</name>
</gene>
<accession>A0A433VR28</accession>
<dbReference type="OrthoDB" id="453059at2"/>
<dbReference type="EMBL" id="RSCL01000003">
    <property type="protein sequence ID" value="RUT08539.1"/>
    <property type="molecule type" value="Genomic_DNA"/>
</dbReference>
<protein>
    <submittedName>
        <fullName evidence="1">Uncharacterized protein</fullName>
    </submittedName>
</protein>
<comment type="caution">
    <text evidence="1">The sequence shown here is derived from an EMBL/GenBank/DDBJ whole genome shotgun (WGS) entry which is preliminary data.</text>
</comment>
<keyword evidence="2" id="KW-1185">Reference proteome</keyword>
<dbReference type="AlphaFoldDB" id="A0A433VR28"/>
<proteinExistence type="predicted"/>
<dbReference type="RefSeq" id="WP_127080328.1">
    <property type="nucleotide sequence ID" value="NZ_RSCL01000003.1"/>
</dbReference>
<reference evidence="1" key="2">
    <citation type="journal article" date="2019" name="Genome Biol. Evol.">
        <title>Day and night: Metabolic profiles and evolutionary relationships of six axenic non-marine cyanobacteria.</title>
        <authorList>
            <person name="Will S.E."/>
            <person name="Henke P."/>
            <person name="Boedeker C."/>
            <person name="Huang S."/>
            <person name="Brinkmann H."/>
            <person name="Rohde M."/>
            <person name="Jarek M."/>
            <person name="Friedl T."/>
            <person name="Seufert S."/>
            <person name="Schumacher M."/>
            <person name="Overmann J."/>
            <person name="Neumann-Schaal M."/>
            <person name="Petersen J."/>
        </authorList>
    </citation>
    <scope>NUCLEOTIDE SEQUENCE [LARGE SCALE GENOMIC DNA]</scope>
    <source>
        <strain evidence="1">PCC 7102</strain>
    </source>
</reference>
<reference evidence="1" key="1">
    <citation type="submission" date="2018-12" db="EMBL/GenBank/DDBJ databases">
        <authorList>
            <person name="Will S."/>
            <person name="Neumann-Schaal M."/>
            <person name="Henke P."/>
        </authorList>
    </citation>
    <scope>NUCLEOTIDE SEQUENCE</scope>
    <source>
        <strain evidence="1">PCC 7102</strain>
    </source>
</reference>
<evidence type="ECO:0000313" key="1">
    <source>
        <dbReference type="EMBL" id="RUT08539.1"/>
    </source>
</evidence>
<evidence type="ECO:0000313" key="2">
    <source>
        <dbReference type="Proteomes" id="UP000271624"/>
    </source>
</evidence>